<dbReference type="RefSeq" id="YP_009055922.1">
    <property type="nucleotide sequence ID" value="NC_024788.1"/>
</dbReference>
<reference evidence="2" key="1">
    <citation type="submission" date="2014-09" db="EMBL/GenBank/DDBJ databases">
        <title>Genomic characterization and comparison of seven Myoviridae bacteriophage infecting Bacillus thuringiensis.</title>
        <authorList>
            <person name="Sauder A.B."/>
            <person name="McKenzie Q.R."/>
            <person name="Temple L.M."/>
            <person name="Alexis B.K."/>
            <person name="Al-Atrache Z."/>
            <person name="Lewis L.O."/>
            <person name="Loesser-Casey K.E."/>
            <person name="Mitchell K.J."/>
        </authorList>
    </citation>
    <scope>NUCLEOTIDE SEQUENCE [LARGE SCALE GENOMIC DNA]</scope>
</reference>
<organism evidence="1 2">
    <name type="scientific">Bacillus phage Riley</name>
    <dbReference type="NCBI Taxonomy" id="1486662"/>
    <lineage>
        <taxon>Viruses</taxon>
        <taxon>Duplodnaviria</taxon>
        <taxon>Heunggongvirae</taxon>
        <taxon>Uroviricota</taxon>
        <taxon>Caudoviricetes</taxon>
        <taxon>Herelleviridae</taxon>
        <taxon>Bastillevirinae</taxon>
        <taxon>Bequatrovirus</taxon>
        <taxon>Bequatrovirus riley</taxon>
    </lineage>
</organism>
<evidence type="ECO:0000313" key="1">
    <source>
        <dbReference type="EMBL" id="AIF72033.1"/>
    </source>
</evidence>
<evidence type="ECO:0000313" key="2">
    <source>
        <dbReference type="Proteomes" id="UP000028561"/>
    </source>
</evidence>
<keyword evidence="2" id="KW-1185">Reference proteome</keyword>
<protein>
    <submittedName>
        <fullName evidence="1">Uncharacterized protein</fullName>
    </submittedName>
</protein>
<accession>A0A075LYR8</accession>
<dbReference type="Proteomes" id="UP000028561">
    <property type="component" value="Segment"/>
</dbReference>
<reference evidence="1 2" key="2">
    <citation type="journal article" date="2016" name="Virology (Lond)">
        <title>Genomic characterization and comparison of seven Myoviridae bacteriophage infecting Bacillus thuringiensis.</title>
        <authorList>
            <person name="Sauder A.B."/>
            <person name="Quinn M.R."/>
            <person name="Brouillette A."/>
            <person name="Caruso S."/>
            <person name="Cresawn S."/>
            <person name="Erill I."/>
            <person name="Lewis L."/>
            <person name="Loesser-Casey K."/>
            <person name="Pate M."/>
            <person name="Scott C."/>
            <person name="Stockwell S."/>
            <person name="Temple L."/>
        </authorList>
    </citation>
    <scope>NUCLEOTIDE SEQUENCE [LARGE SCALE GENOMIC DNA]</scope>
</reference>
<name>A0A075LYR8_9CAUD</name>
<dbReference type="GeneID" id="20283144"/>
<sequence>MLNKMKTREEIMVVFNETLETDKEVREAWKNREISYEDYKSYLTQNRCYRLALEWVLGEADRFD</sequence>
<dbReference type="KEGG" id="vg:20283144"/>
<dbReference type="EMBL" id="KJ489402">
    <property type="protein sequence ID" value="AIF72033.1"/>
    <property type="molecule type" value="Genomic_DNA"/>
</dbReference>
<proteinExistence type="predicted"/>